<keyword evidence="2" id="KW-1185">Reference proteome</keyword>
<proteinExistence type="predicted"/>
<evidence type="ECO:0000313" key="2">
    <source>
        <dbReference type="Proteomes" id="UP000593571"/>
    </source>
</evidence>
<evidence type="ECO:0000313" key="1">
    <source>
        <dbReference type="EMBL" id="KAF6474983.1"/>
    </source>
</evidence>
<organism evidence="1 2">
    <name type="scientific">Rousettus aegyptiacus</name>
    <name type="common">Egyptian fruit bat</name>
    <name type="synonym">Pteropus aegyptiacus</name>
    <dbReference type="NCBI Taxonomy" id="9407"/>
    <lineage>
        <taxon>Eukaryota</taxon>
        <taxon>Metazoa</taxon>
        <taxon>Chordata</taxon>
        <taxon>Craniata</taxon>
        <taxon>Vertebrata</taxon>
        <taxon>Euteleostomi</taxon>
        <taxon>Mammalia</taxon>
        <taxon>Eutheria</taxon>
        <taxon>Laurasiatheria</taxon>
        <taxon>Chiroptera</taxon>
        <taxon>Yinpterochiroptera</taxon>
        <taxon>Pteropodoidea</taxon>
        <taxon>Pteropodidae</taxon>
        <taxon>Rousettinae</taxon>
        <taxon>Rousettus</taxon>
    </lineage>
</organism>
<dbReference type="Proteomes" id="UP000593571">
    <property type="component" value="Unassembled WGS sequence"/>
</dbReference>
<gene>
    <name evidence="1" type="ORF">HJG63_011081</name>
</gene>
<name>A0A7J8HRP9_ROUAE</name>
<dbReference type="EMBL" id="JACASE010000004">
    <property type="protein sequence ID" value="KAF6474983.1"/>
    <property type="molecule type" value="Genomic_DNA"/>
</dbReference>
<reference evidence="1 2" key="1">
    <citation type="journal article" date="2020" name="Nature">
        <title>Six reference-quality genomes reveal evolution of bat adaptations.</title>
        <authorList>
            <person name="Jebb D."/>
            <person name="Huang Z."/>
            <person name="Pippel M."/>
            <person name="Hughes G.M."/>
            <person name="Lavrichenko K."/>
            <person name="Devanna P."/>
            <person name="Winkler S."/>
            <person name="Jermiin L.S."/>
            <person name="Skirmuntt E.C."/>
            <person name="Katzourakis A."/>
            <person name="Burkitt-Gray L."/>
            <person name="Ray D.A."/>
            <person name="Sullivan K.A.M."/>
            <person name="Roscito J.G."/>
            <person name="Kirilenko B.M."/>
            <person name="Davalos L.M."/>
            <person name="Corthals A.P."/>
            <person name="Power M.L."/>
            <person name="Jones G."/>
            <person name="Ransome R.D."/>
            <person name="Dechmann D.K.N."/>
            <person name="Locatelli A.G."/>
            <person name="Puechmaille S.J."/>
            <person name="Fedrigo O."/>
            <person name="Jarvis E.D."/>
            <person name="Hiller M."/>
            <person name="Vernes S.C."/>
            <person name="Myers E.W."/>
            <person name="Teeling E.C."/>
        </authorList>
    </citation>
    <scope>NUCLEOTIDE SEQUENCE [LARGE SCALE GENOMIC DNA]</scope>
    <source>
        <strain evidence="1">MRouAeg1</strain>
        <tissue evidence="1">Muscle</tissue>
    </source>
</reference>
<dbReference type="AlphaFoldDB" id="A0A7J8HRP9"/>
<protein>
    <submittedName>
        <fullName evidence="1">Uncharacterized protein</fullName>
    </submittedName>
</protein>
<sequence>MDQLTVLSFPSLRGLLECRAFNADIETVHSKLGSWLHKQMDRQRTGCGWIVDKGVYTYTESLTYLASSALLAQGLSSTCSLCLECTFHRFPQACTPMPSEPLISDCNLHLLTASPQDRLNSLILLYRFPLPLSHTLIYVDIYYPYMALSGFLH</sequence>
<comment type="caution">
    <text evidence="1">The sequence shown here is derived from an EMBL/GenBank/DDBJ whole genome shotgun (WGS) entry which is preliminary data.</text>
</comment>
<accession>A0A7J8HRP9</accession>